<name>A0A940DG82_9FIRM</name>
<evidence type="ECO:0000256" key="3">
    <source>
        <dbReference type="ARBA" id="ARBA00022679"/>
    </source>
</evidence>
<dbReference type="PANTHER" id="PTHR43197:SF1">
    <property type="entry name" value="UTP--GLUCOSE-1-PHOSPHATE URIDYLYLTRANSFERASE"/>
    <property type="match status" value="1"/>
</dbReference>
<gene>
    <name evidence="7" type="ORF">IAB16_02150</name>
</gene>
<dbReference type="InterPro" id="IPR029044">
    <property type="entry name" value="Nucleotide-diphossugar_trans"/>
</dbReference>
<comment type="similarity">
    <text evidence="1">Belongs to the UDPGP type 2 family.</text>
</comment>
<evidence type="ECO:0000256" key="5">
    <source>
        <dbReference type="ARBA" id="ARBA00048128"/>
    </source>
</evidence>
<feature type="domain" description="Nucleotidyl transferase" evidence="6">
    <location>
        <begin position="6"/>
        <end position="270"/>
    </location>
</feature>
<dbReference type="GO" id="GO:0006011">
    <property type="term" value="P:UDP-alpha-D-glucose metabolic process"/>
    <property type="evidence" value="ECO:0007669"/>
    <property type="project" value="InterPro"/>
</dbReference>
<evidence type="ECO:0000259" key="6">
    <source>
        <dbReference type="Pfam" id="PF00483"/>
    </source>
</evidence>
<dbReference type="Gene3D" id="3.90.550.10">
    <property type="entry name" value="Spore Coat Polysaccharide Biosynthesis Protein SpsA, Chain A"/>
    <property type="match status" value="1"/>
</dbReference>
<dbReference type="InterPro" id="IPR005835">
    <property type="entry name" value="NTP_transferase_dom"/>
</dbReference>
<evidence type="ECO:0000256" key="4">
    <source>
        <dbReference type="ARBA" id="ARBA00022695"/>
    </source>
</evidence>
<dbReference type="PANTHER" id="PTHR43197">
    <property type="entry name" value="UTP--GLUCOSE-1-PHOSPHATE URIDYLYLTRANSFERASE"/>
    <property type="match status" value="1"/>
</dbReference>
<dbReference type="InterPro" id="IPR005771">
    <property type="entry name" value="GalU_uridylyltTrfase_bac/arc"/>
</dbReference>
<sequence>MKSVSKAIIPAAGYGTRHLPITKALPKELLPILDRPSVDYVVEECVSSGITDICIVLSRGKGAVEDYFDRNPEIEANLARSGKRELLKKVNPYLGKVNITYIRQPEMKGTAYAIGMCREFTGGDAFAVLFPDDVVYNPEDPATAQLIRASVTTGSTIVGVKDLPPEEAVKYGVMVPAESKGRYVRIKGFVEKPDIKTLPSTITSVGRFVLTPDIYYYIDRVKPAANGERYLTDAIDAMAKDMNVYAYTFDGTRYDTGSTEGFLKANLDYALREKELGAKISEFLKTR</sequence>
<comment type="catalytic activity">
    <reaction evidence="5">
        <text>alpha-D-glucose 1-phosphate + UTP + H(+) = UDP-alpha-D-glucose + diphosphate</text>
        <dbReference type="Rhea" id="RHEA:19889"/>
        <dbReference type="ChEBI" id="CHEBI:15378"/>
        <dbReference type="ChEBI" id="CHEBI:33019"/>
        <dbReference type="ChEBI" id="CHEBI:46398"/>
        <dbReference type="ChEBI" id="CHEBI:58601"/>
        <dbReference type="ChEBI" id="CHEBI:58885"/>
        <dbReference type="EC" id="2.7.7.9"/>
    </reaction>
</comment>
<evidence type="ECO:0000256" key="2">
    <source>
        <dbReference type="ARBA" id="ARBA00012415"/>
    </source>
</evidence>
<evidence type="ECO:0000313" key="7">
    <source>
        <dbReference type="EMBL" id="MBO8423816.1"/>
    </source>
</evidence>
<dbReference type="EC" id="2.7.7.9" evidence="2"/>
<reference evidence="7" key="2">
    <citation type="journal article" date="2021" name="PeerJ">
        <title>Extensive microbial diversity within the chicken gut microbiome revealed by metagenomics and culture.</title>
        <authorList>
            <person name="Gilroy R."/>
            <person name="Ravi A."/>
            <person name="Getino M."/>
            <person name="Pursley I."/>
            <person name="Horton D.L."/>
            <person name="Alikhan N.F."/>
            <person name="Baker D."/>
            <person name="Gharbi K."/>
            <person name="Hall N."/>
            <person name="Watson M."/>
            <person name="Adriaenssens E.M."/>
            <person name="Foster-Nyarko E."/>
            <person name="Jarju S."/>
            <person name="Secka A."/>
            <person name="Antonio M."/>
            <person name="Oren A."/>
            <person name="Chaudhuri R.R."/>
            <person name="La Ragione R."/>
            <person name="Hildebrand F."/>
            <person name="Pallen M.J."/>
        </authorList>
    </citation>
    <scope>NUCLEOTIDE SEQUENCE</scope>
    <source>
        <strain evidence="7">517</strain>
    </source>
</reference>
<reference evidence="7" key="1">
    <citation type="submission" date="2020-10" db="EMBL/GenBank/DDBJ databases">
        <authorList>
            <person name="Gilroy R."/>
        </authorList>
    </citation>
    <scope>NUCLEOTIDE SEQUENCE</scope>
    <source>
        <strain evidence="7">517</strain>
    </source>
</reference>
<proteinExistence type="inferred from homology"/>
<dbReference type="CDD" id="cd02541">
    <property type="entry name" value="UGPase_prokaryotic"/>
    <property type="match status" value="1"/>
</dbReference>
<keyword evidence="4 7" id="KW-0548">Nucleotidyltransferase</keyword>
<dbReference type="GO" id="GO:0003983">
    <property type="term" value="F:UTP:glucose-1-phosphate uridylyltransferase activity"/>
    <property type="evidence" value="ECO:0007669"/>
    <property type="project" value="UniProtKB-EC"/>
</dbReference>
<dbReference type="Pfam" id="PF00483">
    <property type="entry name" value="NTP_transferase"/>
    <property type="match status" value="1"/>
</dbReference>
<comment type="caution">
    <text evidence="7">The sequence shown here is derived from an EMBL/GenBank/DDBJ whole genome shotgun (WGS) entry which is preliminary data.</text>
</comment>
<accession>A0A940DG82</accession>
<evidence type="ECO:0000256" key="1">
    <source>
        <dbReference type="ARBA" id="ARBA00006890"/>
    </source>
</evidence>
<dbReference type="Proteomes" id="UP000727857">
    <property type="component" value="Unassembled WGS sequence"/>
</dbReference>
<organism evidence="7 8">
    <name type="scientific">Candidatus Stercoripulliclostridium pullicola</name>
    <dbReference type="NCBI Taxonomy" id="2840953"/>
    <lineage>
        <taxon>Bacteria</taxon>
        <taxon>Bacillati</taxon>
        <taxon>Bacillota</taxon>
        <taxon>Clostridia</taxon>
        <taxon>Eubacteriales</taxon>
        <taxon>Candidatus Stercoripulliclostridium</taxon>
    </lineage>
</organism>
<dbReference type="SUPFAM" id="SSF53448">
    <property type="entry name" value="Nucleotide-diphospho-sugar transferases"/>
    <property type="match status" value="1"/>
</dbReference>
<dbReference type="AlphaFoldDB" id="A0A940DG82"/>
<evidence type="ECO:0000313" key="8">
    <source>
        <dbReference type="Proteomes" id="UP000727857"/>
    </source>
</evidence>
<protein>
    <recommendedName>
        <fullName evidence="2">UTP--glucose-1-phosphate uridylyltransferase</fullName>
        <ecNumber evidence="2">2.7.7.9</ecNumber>
    </recommendedName>
</protein>
<dbReference type="EMBL" id="JADINF010000053">
    <property type="protein sequence ID" value="MBO8423816.1"/>
    <property type="molecule type" value="Genomic_DNA"/>
</dbReference>
<keyword evidence="3" id="KW-0808">Transferase</keyword>